<accession>A0A5J9TJW1</accession>
<reference evidence="3 4" key="1">
    <citation type="journal article" date="2019" name="Sci. Rep.">
        <title>A high-quality genome of Eragrostis curvula grass provides insights into Poaceae evolution and supports new strategies to enhance forage quality.</title>
        <authorList>
            <person name="Carballo J."/>
            <person name="Santos B.A.C.M."/>
            <person name="Zappacosta D."/>
            <person name="Garbus I."/>
            <person name="Selva J.P."/>
            <person name="Gallo C.A."/>
            <person name="Diaz A."/>
            <person name="Albertini E."/>
            <person name="Caccamo M."/>
            <person name="Echenique V."/>
        </authorList>
    </citation>
    <scope>NUCLEOTIDE SEQUENCE [LARGE SCALE GENOMIC DNA]</scope>
    <source>
        <strain evidence="4">cv. Victoria</strain>
        <tissue evidence="3">Leaf</tissue>
    </source>
</reference>
<evidence type="ECO:0000256" key="2">
    <source>
        <dbReference type="SAM" id="Phobius"/>
    </source>
</evidence>
<comment type="caution">
    <text evidence="3">The sequence shown here is derived from an EMBL/GenBank/DDBJ whole genome shotgun (WGS) entry which is preliminary data.</text>
</comment>
<sequence length="119" mass="13048">MMDVMGRPGTGSGLTLRVAQFAFGSYSALFPYCTNLLPGYVNNLKDSKQASMKFVGIFSFSAATAPAGITIFLKKDTQFCRAFPQLICDQYEQSVILAFVAWSFLAASALSLFWFRASL</sequence>
<keyword evidence="2" id="KW-1133">Transmembrane helix</keyword>
<dbReference type="OrthoDB" id="754299at2759"/>
<protein>
    <recommendedName>
        <fullName evidence="5">CASP-like protein</fullName>
    </recommendedName>
</protein>
<name>A0A5J9TJW1_9POAL</name>
<evidence type="ECO:0000313" key="4">
    <source>
        <dbReference type="Proteomes" id="UP000324897"/>
    </source>
</evidence>
<feature type="transmembrane region" description="Helical" evidence="2">
    <location>
        <begin position="94"/>
        <end position="115"/>
    </location>
</feature>
<dbReference type="PANTHER" id="PTHR32021">
    <property type="entry name" value="CASP-LIKE PROTEIN 5B3"/>
    <property type="match status" value="1"/>
</dbReference>
<dbReference type="Proteomes" id="UP000324897">
    <property type="component" value="Chromosome 3"/>
</dbReference>
<dbReference type="InterPro" id="IPR045009">
    <property type="entry name" value="CASPL-5"/>
</dbReference>
<evidence type="ECO:0008006" key="5">
    <source>
        <dbReference type="Google" id="ProtNLM"/>
    </source>
</evidence>
<feature type="transmembrane region" description="Helical" evidence="2">
    <location>
        <begin position="21"/>
        <end position="41"/>
    </location>
</feature>
<comment type="subunit">
    <text evidence="1">Homodimer and heterodimers.</text>
</comment>
<proteinExistence type="predicted"/>
<dbReference type="GO" id="GO:0016020">
    <property type="term" value="C:membrane"/>
    <property type="evidence" value="ECO:0007669"/>
    <property type="project" value="TreeGrafter"/>
</dbReference>
<evidence type="ECO:0000313" key="3">
    <source>
        <dbReference type="EMBL" id="TVU10951.1"/>
    </source>
</evidence>
<evidence type="ECO:0000256" key="1">
    <source>
        <dbReference type="ARBA" id="ARBA00011489"/>
    </source>
</evidence>
<dbReference type="PANTHER" id="PTHR32021:SF51">
    <property type="entry name" value="CASP-LIKE PROTEIN 5B3"/>
    <property type="match status" value="1"/>
</dbReference>
<feature type="transmembrane region" description="Helical" evidence="2">
    <location>
        <begin position="53"/>
        <end position="73"/>
    </location>
</feature>
<keyword evidence="2" id="KW-0472">Membrane</keyword>
<dbReference type="EMBL" id="RWGY01000039">
    <property type="protein sequence ID" value="TVU10951.1"/>
    <property type="molecule type" value="Genomic_DNA"/>
</dbReference>
<dbReference type="AlphaFoldDB" id="A0A5J9TJW1"/>
<gene>
    <name evidence="3" type="ORF">EJB05_44507</name>
</gene>
<organism evidence="3 4">
    <name type="scientific">Eragrostis curvula</name>
    <name type="common">weeping love grass</name>
    <dbReference type="NCBI Taxonomy" id="38414"/>
    <lineage>
        <taxon>Eukaryota</taxon>
        <taxon>Viridiplantae</taxon>
        <taxon>Streptophyta</taxon>
        <taxon>Embryophyta</taxon>
        <taxon>Tracheophyta</taxon>
        <taxon>Spermatophyta</taxon>
        <taxon>Magnoliopsida</taxon>
        <taxon>Liliopsida</taxon>
        <taxon>Poales</taxon>
        <taxon>Poaceae</taxon>
        <taxon>PACMAD clade</taxon>
        <taxon>Chloridoideae</taxon>
        <taxon>Eragrostideae</taxon>
        <taxon>Eragrostidinae</taxon>
        <taxon>Eragrostis</taxon>
    </lineage>
</organism>
<keyword evidence="2" id="KW-0812">Transmembrane</keyword>
<dbReference type="Gramene" id="TVU10951">
    <property type="protein sequence ID" value="TVU10951"/>
    <property type="gene ID" value="EJB05_44507"/>
</dbReference>
<keyword evidence="4" id="KW-1185">Reference proteome</keyword>